<evidence type="ECO:0000256" key="4">
    <source>
        <dbReference type="ARBA" id="ARBA00022927"/>
    </source>
</evidence>
<evidence type="ECO:0000256" key="8">
    <source>
        <dbReference type="SAM" id="MobiDB-lite"/>
    </source>
</evidence>
<evidence type="ECO:0000256" key="5">
    <source>
        <dbReference type="ARBA" id="ARBA00022989"/>
    </source>
</evidence>
<feature type="region of interest" description="Disordered" evidence="8">
    <location>
        <begin position="1"/>
        <end position="39"/>
    </location>
</feature>
<name>A0A382VEE2_9ZZZZ</name>
<gene>
    <name evidence="10" type="ORF">METZ01_LOCUS397776</name>
</gene>
<protein>
    <recommendedName>
        <fullName evidence="11">Preprotein translocase subunit SecE</fullName>
    </recommendedName>
</protein>
<evidence type="ECO:0000256" key="2">
    <source>
        <dbReference type="ARBA" id="ARBA00022448"/>
    </source>
</evidence>
<evidence type="ECO:0008006" key="11">
    <source>
        <dbReference type="Google" id="ProtNLM"/>
    </source>
</evidence>
<dbReference type="GO" id="GO:0009306">
    <property type="term" value="P:protein secretion"/>
    <property type="evidence" value="ECO:0007669"/>
    <property type="project" value="InterPro"/>
</dbReference>
<dbReference type="PROSITE" id="PS01067">
    <property type="entry name" value="SECE_SEC61G"/>
    <property type="match status" value="1"/>
</dbReference>
<evidence type="ECO:0000256" key="6">
    <source>
        <dbReference type="ARBA" id="ARBA00023010"/>
    </source>
</evidence>
<dbReference type="HAMAP" id="MF_00422">
    <property type="entry name" value="SecE"/>
    <property type="match status" value="1"/>
</dbReference>
<dbReference type="Pfam" id="PF00584">
    <property type="entry name" value="SecE"/>
    <property type="match status" value="1"/>
</dbReference>
<evidence type="ECO:0000256" key="7">
    <source>
        <dbReference type="ARBA" id="ARBA00023136"/>
    </source>
</evidence>
<keyword evidence="2" id="KW-0813">Transport</keyword>
<keyword evidence="3 9" id="KW-0812">Transmembrane</keyword>
<accession>A0A382VEE2</accession>
<comment type="subcellular location">
    <subcellularLocation>
        <location evidence="1">Membrane</location>
    </subcellularLocation>
</comment>
<feature type="transmembrane region" description="Helical" evidence="9">
    <location>
        <begin position="113"/>
        <end position="134"/>
    </location>
</feature>
<organism evidence="10">
    <name type="scientific">marine metagenome</name>
    <dbReference type="NCBI Taxonomy" id="408172"/>
    <lineage>
        <taxon>unclassified sequences</taxon>
        <taxon>metagenomes</taxon>
        <taxon>ecological metagenomes</taxon>
    </lineage>
</organism>
<evidence type="ECO:0000256" key="9">
    <source>
        <dbReference type="SAM" id="Phobius"/>
    </source>
</evidence>
<dbReference type="InterPro" id="IPR005807">
    <property type="entry name" value="SecE_bac"/>
</dbReference>
<sequence length="157" mass="16962">MADANSTKAAGNANPVPVTLGTSESAKGPGSQLTNAVPQLGTEKAPLPRETGELAPPEGFPFGAVFWPVTILVVFIALWKTGKVAVIKKYIHETREQLRKATWPTREELKQHIIIVLLSSLLLAVFTVAADFVVREIIWGALLNGDTVLFDKTTTTQ</sequence>
<proteinExistence type="inferred from homology"/>
<feature type="transmembrane region" description="Helical" evidence="9">
    <location>
        <begin position="59"/>
        <end position="79"/>
    </location>
</feature>
<keyword evidence="7 9" id="KW-0472">Membrane</keyword>
<dbReference type="GO" id="GO:0016020">
    <property type="term" value="C:membrane"/>
    <property type="evidence" value="ECO:0007669"/>
    <property type="project" value="UniProtKB-SubCell"/>
</dbReference>
<dbReference type="NCBIfam" id="TIGR00964">
    <property type="entry name" value="secE_bact"/>
    <property type="match status" value="1"/>
</dbReference>
<evidence type="ECO:0000313" key="10">
    <source>
        <dbReference type="EMBL" id="SVD44922.1"/>
    </source>
</evidence>
<evidence type="ECO:0000256" key="1">
    <source>
        <dbReference type="ARBA" id="ARBA00004370"/>
    </source>
</evidence>
<keyword evidence="6" id="KW-0811">Translocation</keyword>
<keyword evidence="5 9" id="KW-1133">Transmembrane helix</keyword>
<evidence type="ECO:0000256" key="3">
    <source>
        <dbReference type="ARBA" id="ARBA00022692"/>
    </source>
</evidence>
<reference evidence="10" key="1">
    <citation type="submission" date="2018-05" db="EMBL/GenBank/DDBJ databases">
        <authorList>
            <person name="Lanie J.A."/>
            <person name="Ng W.-L."/>
            <person name="Kazmierczak K.M."/>
            <person name="Andrzejewski T.M."/>
            <person name="Davidsen T.M."/>
            <person name="Wayne K.J."/>
            <person name="Tettelin H."/>
            <person name="Glass J.I."/>
            <person name="Rusch D."/>
            <person name="Podicherti R."/>
            <person name="Tsui H.-C.T."/>
            <person name="Winkler M.E."/>
        </authorList>
    </citation>
    <scope>NUCLEOTIDE SEQUENCE</scope>
</reference>
<feature type="compositionally biased region" description="Polar residues" evidence="8">
    <location>
        <begin position="20"/>
        <end position="37"/>
    </location>
</feature>
<dbReference type="EMBL" id="UINC01151363">
    <property type="protein sequence ID" value="SVD44922.1"/>
    <property type="molecule type" value="Genomic_DNA"/>
</dbReference>
<keyword evidence="4" id="KW-0653">Protein transport</keyword>
<dbReference type="Gene3D" id="1.20.5.1030">
    <property type="entry name" value="Preprotein translocase secy subunit"/>
    <property type="match status" value="1"/>
</dbReference>
<dbReference type="GO" id="GO:0006605">
    <property type="term" value="P:protein targeting"/>
    <property type="evidence" value="ECO:0007669"/>
    <property type="project" value="InterPro"/>
</dbReference>
<dbReference type="GO" id="GO:0008320">
    <property type="term" value="F:protein transmembrane transporter activity"/>
    <property type="evidence" value="ECO:0007669"/>
    <property type="project" value="InterPro"/>
</dbReference>
<dbReference type="InterPro" id="IPR001901">
    <property type="entry name" value="Translocase_SecE/Sec61-g"/>
</dbReference>
<dbReference type="GO" id="GO:0006886">
    <property type="term" value="P:intracellular protein transport"/>
    <property type="evidence" value="ECO:0007669"/>
    <property type="project" value="InterPro"/>
</dbReference>
<dbReference type="AlphaFoldDB" id="A0A382VEE2"/>
<dbReference type="InterPro" id="IPR038379">
    <property type="entry name" value="SecE_sf"/>
</dbReference>